<evidence type="ECO:0000313" key="3">
    <source>
        <dbReference type="Proteomes" id="UP000256478"/>
    </source>
</evidence>
<evidence type="ECO:0000313" key="2">
    <source>
        <dbReference type="EMBL" id="REL26105.1"/>
    </source>
</evidence>
<dbReference type="EMBL" id="QUOU01000001">
    <property type="protein sequence ID" value="REL26105.1"/>
    <property type="molecule type" value="Genomic_DNA"/>
</dbReference>
<evidence type="ECO:0000256" key="1">
    <source>
        <dbReference type="SAM" id="Phobius"/>
    </source>
</evidence>
<organism evidence="2 3">
    <name type="scientific">Thalassotalea euphylliae</name>
    <dbReference type="NCBI Taxonomy" id="1655234"/>
    <lineage>
        <taxon>Bacteria</taxon>
        <taxon>Pseudomonadati</taxon>
        <taxon>Pseudomonadota</taxon>
        <taxon>Gammaproteobacteria</taxon>
        <taxon>Alteromonadales</taxon>
        <taxon>Colwelliaceae</taxon>
        <taxon>Thalassotalea</taxon>
    </lineage>
</organism>
<dbReference type="PROSITE" id="PS00409">
    <property type="entry name" value="PROKAR_NTER_METHYL"/>
    <property type="match status" value="1"/>
</dbReference>
<dbReference type="Pfam" id="PF07963">
    <property type="entry name" value="N_methyl"/>
    <property type="match status" value="1"/>
</dbReference>
<proteinExistence type="predicted"/>
<keyword evidence="1" id="KW-0812">Transmembrane</keyword>
<feature type="transmembrane region" description="Helical" evidence="1">
    <location>
        <begin position="20"/>
        <end position="45"/>
    </location>
</feature>
<dbReference type="OrthoDB" id="6290688at2"/>
<accession>A0A3E0TQ70</accession>
<dbReference type="InterPro" id="IPR012902">
    <property type="entry name" value="N_methyl_site"/>
</dbReference>
<dbReference type="RefSeq" id="WP_116007226.1">
    <property type="nucleotide sequence ID" value="NZ_QUOU01000001.1"/>
</dbReference>
<comment type="caution">
    <text evidence="2">The sequence shown here is derived from an EMBL/GenBank/DDBJ whole genome shotgun (WGS) entry which is preliminary data.</text>
</comment>
<dbReference type="InterPro" id="IPR045584">
    <property type="entry name" value="Pilin-like"/>
</dbReference>
<dbReference type="AlphaFoldDB" id="A0A3E0TQ70"/>
<name>A0A3E0TQ70_9GAMM</name>
<dbReference type="NCBIfam" id="TIGR02532">
    <property type="entry name" value="IV_pilin_GFxxxE"/>
    <property type="match status" value="1"/>
</dbReference>
<protein>
    <submittedName>
        <fullName evidence="2">Type II secretion system protein</fullName>
    </submittedName>
</protein>
<gene>
    <name evidence="2" type="ORF">DXX93_05625</name>
</gene>
<dbReference type="SUPFAM" id="SSF54523">
    <property type="entry name" value="Pili subunits"/>
    <property type="match status" value="1"/>
</dbReference>
<keyword evidence="1" id="KW-1133">Transmembrane helix</keyword>
<sequence length="169" mass="18911">MSLSKPLKPLPSKTNVSQSGFTLIELIIVMSIVAIVTSLVGPLTFKSLDKIKQKEEQLSLNNWINGQLYRSFANQKQGVLAFEKDQVRFYLPPRNKQLYNNNLNAISAAIENIEPLATRQFEQLNFTKQFALVSVFGYMTPNEINVTIGGENSALFLGEKVDNVAKSSR</sequence>
<dbReference type="Proteomes" id="UP000256478">
    <property type="component" value="Unassembled WGS sequence"/>
</dbReference>
<keyword evidence="1" id="KW-0472">Membrane</keyword>
<reference evidence="2 3" key="1">
    <citation type="submission" date="2018-08" db="EMBL/GenBank/DDBJ databases">
        <title>Thalassotalea euphylliae genome.</title>
        <authorList>
            <person name="Summers S."/>
            <person name="Rice S.A."/>
            <person name="Freckelton M.L."/>
            <person name="Nedved B.T."/>
            <person name="Hadfield M.G."/>
        </authorList>
    </citation>
    <scope>NUCLEOTIDE SEQUENCE [LARGE SCALE GENOMIC DNA]</scope>
    <source>
        <strain evidence="2 3">H1</strain>
    </source>
</reference>